<organism evidence="1 3">
    <name type="scientific">Durusdinium trenchii</name>
    <dbReference type="NCBI Taxonomy" id="1381693"/>
    <lineage>
        <taxon>Eukaryota</taxon>
        <taxon>Sar</taxon>
        <taxon>Alveolata</taxon>
        <taxon>Dinophyceae</taxon>
        <taxon>Suessiales</taxon>
        <taxon>Symbiodiniaceae</taxon>
        <taxon>Durusdinium</taxon>
    </lineage>
</organism>
<dbReference type="Proteomes" id="UP001642484">
    <property type="component" value="Unassembled WGS sequence"/>
</dbReference>
<evidence type="ECO:0000313" key="2">
    <source>
        <dbReference type="EMBL" id="CAK9070990.1"/>
    </source>
</evidence>
<gene>
    <name evidence="1" type="ORF">CCMP2556_LOCUS16839</name>
    <name evidence="2" type="ORF">CCMP2556_LOCUS34936</name>
</gene>
<evidence type="ECO:0000313" key="3">
    <source>
        <dbReference type="Proteomes" id="UP001642484"/>
    </source>
</evidence>
<keyword evidence="3" id="KW-1185">Reference proteome</keyword>
<dbReference type="EMBL" id="CAXAMN010022584">
    <property type="protein sequence ID" value="CAK9070990.1"/>
    <property type="molecule type" value="Genomic_DNA"/>
</dbReference>
<comment type="caution">
    <text evidence="1">The sequence shown here is derived from an EMBL/GenBank/DDBJ whole genome shotgun (WGS) entry which is preliminary data.</text>
</comment>
<dbReference type="EMBL" id="CAXAMN010009113">
    <property type="protein sequence ID" value="CAK9027704.1"/>
    <property type="molecule type" value="Genomic_DNA"/>
</dbReference>
<proteinExistence type="predicted"/>
<name>A0ABP0KLI3_9DINO</name>
<reference evidence="1 3" key="1">
    <citation type="submission" date="2024-02" db="EMBL/GenBank/DDBJ databases">
        <authorList>
            <person name="Chen Y."/>
            <person name="Shah S."/>
            <person name="Dougan E. K."/>
            <person name="Thang M."/>
            <person name="Chan C."/>
        </authorList>
    </citation>
    <scope>NUCLEOTIDE SEQUENCE [LARGE SCALE GENOMIC DNA]</scope>
</reference>
<protein>
    <submittedName>
        <fullName evidence="1">Uncharacterized protein</fullName>
    </submittedName>
</protein>
<evidence type="ECO:0000313" key="1">
    <source>
        <dbReference type="EMBL" id="CAK9027704.1"/>
    </source>
</evidence>
<accession>A0ABP0KLI3</accession>
<sequence length="128" mass="15147">MRCRRLCEKKVSGKCHVPNEIREDYVNGGESREIVELALLDALAKYGVLRQAYKKVKKEFITRVQVLKERLSEKSKETWGRWMTEERMRKDKDLNLSAKSIKDIKAFCDKFPETHKRSGCIPWQNWLS</sequence>